<name>A0A8S9NNX8_BRACR</name>
<organism evidence="1 2">
    <name type="scientific">Brassica cretica</name>
    <name type="common">Mustard</name>
    <dbReference type="NCBI Taxonomy" id="69181"/>
    <lineage>
        <taxon>Eukaryota</taxon>
        <taxon>Viridiplantae</taxon>
        <taxon>Streptophyta</taxon>
        <taxon>Embryophyta</taxon>
        <taxon>Tracheophyta</taxon>
        <taxon>Spermatophyta</taxon>
        <taxon>Magnoliopsida</taxon>
        <taxon>eudicotyledons</taxon>
        <taxon>Gunneridae</taxon>
        <taxon>Pentapetalae</taxon>
        <taxon>rosids</taxon>
        <taxon>malvids</taxon>
        <taxon>Brassicales</taxon>
        <taxon>Brassicaceae</taxon>
        <taxon>Brassiceae</taxon>
        <taxon>Brassica</taxon>
    </lineage>
</organism>
<proteinExistence type="predicted"/>
<evidence type="ECO:0000313" key="1">
    <source>
        <dbReference type="EMBL" id="KAF3502799.1"/>
    </source>
</evidence>
<dbReference type="AlphaFoldDB" id="A0A8S9NNX8"/>
<gene>
    <name evidence="1" type="ORF">F2Q69_00041668</name>
</gene>
<sequence>MAMSWSTNSLLGSYALLLKAPDVNRVSAISMLEMQKTTVPIQIPPLPSDGFVTDAVNISKDNQCQAPTPIMAYIHLGDLKAGFGSYPHVSDDEELGLATQIVHVVIARNSVEFYTMPGLNDPANFALPQQLLNRCLFPGSAP</sequence>
<reference evidence="1" key="1">
    <citation type="submission" date="2019-12" db="EMBL/GenBank/DDBJ databases">
        <title>Genome sequencing and annotation of Brassica cretica.</title>
        <authorList>
            <person name="Studholme D.J."/>
            <person name="Sarris P."/>
        </authorList>
    </citation>
    <scope>NUCLEOTIDE SEQUENCE</scope>
    <source>
        <strain evidence="1">PFS-109/04</strain>
        <tissue evidence="1">Leaf</tissue>
    </source>
</reference>
<dbReference type="EMBL" id="QGKX02001621">
    <property type="protein sequence ID" value="KAF3502799.1"/>
    <property type="molecule type" value="Genomic_DNA"/>
</dbReference>
<dbReference type="Gene3D" id="3.60.21.50">
    <property type="match status" value="1"/>
</dbReference>
<accession>A0A8S9NNX8</accession>
<comment type="caution">
    <text evidence="1">The sequence shown here is derived from an EMBL/GenBank/DDBJ whole genome shotgun (WGS) entry which is preliminary data.</text>
</comment>
<evidence type="ECO:0000313" key="2">
    <source>
        <dbReference type="Proteomes" id="UP000712600"/>
    </source>
</evidence>
<protein>
    <submittedName>
        <fullName evidence="1">Uncharacterized protein</fullName>
    </submittedName>
</protein>
<dbReference type="Proteomes" id="UP000712600">
    <property type="component" value="Unassembled WGS sequence"/>
</dbReference>